<feature type="transmembrane region" description="Helical" evidence="1">
    <location>
        <begin position="6"/>
        <end position="26"/>
    </location>
</feature>
<dbReference type="OrthoDB" id="6402501at2"/>
<organism evidence="2 3">
    <name type="scientific">Moritella marina ATCC 15381</name>
    <dbReference type="NCBI Taxonomy" id="1202962"/>
    <lineage>
        <taxon>Bacteria</taxon>
        <taxon>Pseudomonadati</taxon>
        <taxon>Pseudomonadota</taxon>
        <taxon>Gammaproteobacteria</taxon>
        <taxon>Alteromonadales</taxon>
        <taxon>Moritellaceae</taxon>
        <taxon>Moritella</taxon>
    </lineage>
</organism>
<dbReference type="KEGG" id="mmaa:FR932_06695"/>
<proteinExistence type="predicted"/>
<evidence type="ECO:0000256" key="1">
    <source>
        <dbReference type="SAM" id="Phobius"/>
    </source>
</evidence>
<keyword evidence="1" id="KW-1133">Transmembrane helix</keyword>
<name>A0A5J6WHN1_MORMI</name>
<reference evidence="2 3" key="1">
    <citation type="submission" date="2019-09" db="EMBL/GenBank/DDBJ databases">
        <title>Hybrid Assembly of the complete Genome of the Deep-Sea Bacterium Moritella marina from long Nanopore and Illumina reads.</title>
        <authorList>
            <person name="Magin S."/>
            <person name="Georgoulis A."/>
            <person name="Papadimitriou K."/>
            <person name="Iliakis G."/>
            <person name="Vorgias C.E."/>
        </authorList>
    </citation>
    <scope>NUCLEOTIDE SEQUENCE [LARGE SCALE GENOMIC DNA]</scope>
    <source>
        <strain evidence="2 3">MP-1</strain>
    </source>
</reference>
<dbReference type="RefSeq" id="WP_019440234.1">
    <property type="nucleotide sequence ID" value="NZ_ALOE01000006.1"/>
</dbReference>
<keyword evidence="1" id="KW-0812">Transmembrane</keyword>
<dbReference type="Proteomes" id="UP000327424">
    <property type="component" value="Chromosome"/>
</dbReference>
<dbReference type="AlphaFoldDB" id="A0A5J6WHN1"/>
<keyword evidence="1" id="KW-0472">Membrane</keyword>
<dbReference type="InterPro" id="IPR008621">
    <property type="entry name" value="Cbb3-typ_cyt_oxidase_comp"/>
</dbReference>
<dbReference type="CDD" id="cd01324">
    <property type="entry name" value="cbb3_Oxidase_CcoQ"/>
    <property type="match status" value="1"/>
</dbReference>
<evidence type="ECO:0000313" key="3">
    <source>
        <dbReference type="Proteomes" id="UP000327424"/>
    </source>
</evidence>
<keyword evidence="3" id="KW-1185">Reference proteome</keyword>
<dbReference type="EMBL" id="CP044399">
    <property type="protein sequence ID" value="QFI37546.1"/>
    <property type="molecule type" value="Genomic_DNA"/>
</dbReference>
<accession>A0A5J6WHN1</accession>
<sequence length="63" mass="7050">MDYGTFQGVYTLILMAIFISIIAWAYSKRQKSSFNEAANLVFADESVHSDSLNGEQKNTSARI</sequence>
<protein>
    <submittedName>
        <fullName evidence="2">CcoQ/FixQ family Cbb3-type cytochrome c oxidase assembly chaperone</fullName>
    </submittedName>
</protein>
<dbReference type="Pfam" id="PF05545">
    <property type="entry name" value="FixQ"/>
    <property type="match status" value="1"/>
</dbReference>
<gene>
    <name evidence="2" type="ORF">FR932_06695</name>
</gene>
<evidence type="ECO:0000313" key="2">
    <source>
        <dbReference type="EMBL" id="QFI37546.1"/>
    </source>
</evidence>